<dbReference type="GO" id="GO:0016874">
    <property type="term" value="F:ligase activity"/>
    <property type="evidence" value="ECO:0007669"/>
    <property type="project" value="UniProtKB-KW"/>
</dbReference>
<dbReference type="Proteomes" id="UP001604277">
    <property type="component" value="Unassembled WGS sequence"/>
</dbReference>
<dbReference type="Gene3D" id="3.30.70.1990">
    <property type="match status" value="1"/>
</dbReference>
<keyword evidence="1" id="KW-0812">Transmembrane</keyword>
<organism evidence="2 3">
    <name type="scientific">Forsythia ovata</name>
    <dbReference type="NCBI Taxonomy" id="205694"/>
    <lineage>
        <taxon>Eukaryota</taxon>
        <taxon>Viridiplantae</taxon>
        <taxon>Streptophyta</taxon>
        <taxon>Embryophyta</taxon>
        <taxon>Tracheophyta</taxon>
        <taxon>Spermatophyta</taxon>
        <taxon>Magnoliopsida</taxon>
        <taxon>eudicotyledons</taxon>
        <taxon>Gunneridae</taxon>
        <taxon>Pentapetalae</taxon>
        <taxon>asterids</taxon>
        <taxon>lamiids</taxon>
        <taxon>Lamiales</taxon>
        <taxon>Oleaceae</taxon>
        <taxon>Forsythieae</taxon>
        <taxon>Forsythia</taxon>
    </lineage>
</organism>
<dbReference type="EMBL" id="JBFOLJ010000061">
    <property type="protein sequence ID" value="KAL2456533.1"/>
    <property type="molecule type" value="Genomic_DNA"/>
</dbReference>
<keyword evidence="1" id="KW-0472">Membrane</keyword>
<proteinExistence type="predicted"/>
<keyword evidence="3" id="KW-1185">Reference proteome</keyword>
<evidence type="ECO:0000313" key="3">
    <source>
        <dbReference type="Proteomes" id="UP001604277"/>
    </source>
</evidence>
<reference evidence="3" key="1">
    <citation type="submission" date="2024-07" db="EMBL/GenBank/DDBJ databases">
        <title>Two chromosome-level genome assemblies of Korean endemic species Abeliophyllum distichum and Forsythia ovata (Oleaceae).</title>
        <authorList>
            <person name="Jang H."/>
        </authorList>
    </citation>
    <scope>NUCLEOTIDE SEQUENCE [LARGE SCALE GENOMIC DNA]</scope>
</reference>
<keyword evidence="2" id="KW-0436">Ligase</keyword>
<name>A0ABD1NZL5_9LAMI</name>
<evidence type="ECO:0000256" key="1">
    <source>
        <dbReference type="SAM" id="Phobius"/>
    </source>
</evidence>
<feature type="transmembrane region" description="Helical" evidence="1">
    <location>
        <begin position="76"/>
        <end position="98"/>
    </location>
</feature>
<sequence length="153" mass="17903">MTVGFFYFGEFMDDPATIGNPVAMQKFYSDTNIFLFWSYGNSANIKGPEVTQLAIDAVKRMGGEIEMVPVQMFFPLGPTFVAIYGAFSAIIFSGYIIYDTYNLIKRFTYDDYTWIFFSHFHSFNTCNIFLLEKYQFSHWRENEREILALFSSY</sequence>
<accession>A0ABD1NZL5</accession>
<keyword evidence="1" id="KW-1133">Transmembrane helix</keyword>
<protein>
    <submittedName>
        <fullName evidence="2">4-coumarate--CoA ligase</fullName>
    </submittedName>
</protein>
<dbReference type="AlphaFoldDB" id="A0ABD1NZL5"/>
<evidence type="ECO:0000313" key="2">
    <source>
        <dbReference type="EMBL" id="KAL2456533.1"/>
    </source>
</evidence>
<gene>
    <name evidence="2" type="ORF">Fot_56815</name>
</gene>
<comment type="caution">
    <text evidence="2">The sequence shown here is derived from an EMBL/GenBank/DDBJ whole genome shotgun (WGS) entry which is preliminary data.</text>
</comment>